<feature type="domain" description="EFHB C-terminal EF-hand" evidence="1">
    <location>
        <begin position="440"/>
        <end position="511"/>
    </location>
</feature>
<dbReference type="AlphaFoldDB" id="A0A821PMD7"/>
<sequence>MSRDSSNRTSGGKGNINMFIERDKKICAAGLPYLDDASIPNILPCYQLQDHADALLHDTIRPERSYGPRQMLNYRDMRNAGMFTESADLINPPMKTKHQTLVDDFKNTQCHSYWKKEVGKVPDPKGNLPEGINIYGTTMGHKYPPTLSAYEVIFPTQSIEDQVPRSKRCGLQTQRNYCSFNANQTFGKKTNIDSSSKRMKCCLTDDRIYVGNNLRTPMHFLQARFNYKNAARIGETQEPNNNIGCVPEGFAFGKVDSLDGIGVPECLTVELNPDRKFFKECLAHLNTLRKCMSKRFDGAFFPKFYLEIKYLDAQKTGWLPKDIIYNTCKSKYIRFNEKLLEPLMSIWNILDESRIEYKKFIHMLNYREPVLELPKISDIPEERIDYRTTYSEMCKENVENTQKYMAGVPSGRYFDKDYPITPDGLCRADRVNLPQESDAKSCLSPSILTLYGVSHRDMFAKRDAKTIRRVFENIGEEFTDESFDSIWNKAQEYHSQGWVSYETFRRALADKSS</sequence>
<reference evidence="2" key="1">
    <citation type="submission" date="2021-02" db="EMBL/GenBank/DDBJ databases">
        <authorList>
            <person name="Steward A R."/>
        </authorList>
    </citation>
    <scope>NUCLEOTIDE SEQUENCE</scope>
</reference>
<accession>A0A821PMD7</accession>
<gene>
    <name evidence="2" type="ORF">PMACD_LOCUS3847</name>
</gene>
<dbReference type="SUPFAM" id="SSF47473">
    <property type="entry name" value="EF-hand"/>
    <property type="match status" value="1"/>
</dbReference>
<name>A0A821PMD7_9NEOP</name>
<protein>
    <recommendedName>
        <fullName evidence="1">EFHB C-terminal EF-hand domain-containing protein</fullName>
    </recommendedName>
</protein>
<keyword evidence="3" id="KW-1185">Reference proteome</keyword>
<organism evidence="2 3">
    <name type="scientific">Pieris macdunnoughi</name>
    <dbReference type="NCBI Taxonomy" id="345717"/>
    <lineage>
        <taxon>Eukaryota</taxon>
        <taxon>Metazoa</taxon>
        <taxon>Ecdysozoa</taxon>
        <taxon>Arthropoda</taxon>
        <taxon>Hexapoda</taxon>
        <taxon>Insecta</taxon>
        <taxon>Pterygota</taxon>
        <taxon>Neoptera</taxon>
        <taxon>Endopterygota</taxon>
        <taxon>Lepidoptera</taxon>
        <taxon>Glossata</taxon>
        <taxon>Ditrysia</taxon>
        <taxon>Papilionoidea</taxon>
        <taxon>Pieridae</taxon>
        <taxon>Pierinae</taxon>
        <taxon>Pieris</taxon>
    </lineage>
</organism>
<proteinExistence type="predicted"/>
<dbReference type="Proteomes" id="UP000663880">
    <property type="component" value="Unassembled WGS sequence"/>
</dbReference>
<evidence type="ECO:0000313" key="2">
    <source>
        <dbReference type="EMBL" id="CAF4807744.1"/>
    </source>
</evidence>
<dbReference type="EMBL" id="CAJOBZ010000006">
    <property type="protein sequence ID" value="CAF4807744.1"/>
    <property type="molecule type" value="Genomic_DNA"/>
</dbReference>
<dbReference type="InterPro" id="IPR011992">
    <property type="entry name" value="EF-hand-dom_pair"/>
</dbReference>
<dbReference type="OrthoDB" id="2096280at2759"/>
<evidence type="ECO:0000313" key="3">
    <source>
        <dbReference type="Proteomes" id="UP000663880"/>
    </source>
</evidence>
<dbReference type="InterPro" id="IPR057428">
    <property type="entry name" value="EFHB_EF-hand_C"/>
</dbReference>
<evidence type="ECO:0000259" key="1">
    <source>
        <dbReference type="Pfam" id="PF25325"/>
    </source>
</evidence>
<dbReference type="Pfam" id="PF25325">
    <property type="entry name" value="EF-hand_EFHB_C"/>
    <property type="match status" value="1"/>
</dbReference>
<comment type="caution">
    <text evidence="2">The sequence shown here is derived from an EMBL/GenBank/DDBJ whole genome shotgun (WGS) entry which is preliminary data.</text>
</comment>